<proteinExistence type="predicted"/>
<feature type="coiled-coil region" evidence="1">
    <location>
        <begin position="324"/>
        <end position="351"/>
    </location>
</feature>
<dbReference type="PANTHER" id="PTHR21448">
    <property type="entry name" value="SMOOTH MUSCLE MYOSIN HEAVY CHAIN-RELATED"/>
    <property type="match status" value="1"/>
</dbReference>
<feature type="region of interest" description="Disordered" evidence="2">
    <location>
        <begin position="230"/>
        <end position="260"/>
    </location>
</feature>
<dbReference type="AlphaFoldDB" id="A0A915N745"/>
<evidence type="ECO:0000313" key="4">
    <source>
        <dbReference type="Proteomes" id="UP000887561"/>
    </source>
</evidence>
<feature type="compositionally biased region" description="Basic and acidic residues" evidence="2">
    <location>
        <begin position="232"/>
        <end position="245"/>
    </location>
</feature>
<dbReference type="WBParaSite" id="scaffold891_cov273.g2017">
    <property type="protein sequence ID" value="scaffold891_cov273.g2017"/>
    <property type="gene ID" value="scaffold891_cov273.g2017"/>
</dbReference>
<feature type="domain" description="Protein phosphatase 1 regulatory subunit 21 N-terminal" evidence="3">
    <location>
        <begin position="15"/>
        <end position="136"/>
    </location>
</feature>
<evidence type="ECO:0000256" key="1">
    <source>
        <dbReference type="SAM" id="Coils"/>
    </source>
</evidence>
<name>A0A915N745_MELJA</name>
<dbReference type="Proteomes" id="UP000887561">
    <property type="component" value="Unplaced"/>
</dbReference>
<dbReference type="InterPro" id="IPR019343">
    <property type="entry name" value="PPP1R21_N"/>
</dbReference>
<protein>
    <submittedName>
        <fullName evidence="5">Protein phosphatase 1 regulatory subunit 21 N-terminal domain-containing protein</fullName>
    </submittedName>
</protein>
<feature type="region of interest" description="Disordered" evidence="2">
    <location>
        <begin position="366"/>
        <end position="405"/>
    </location>
</feature>
<dbReference type="GO" id="GO:0005769">
    <property type="term" value="C:early endosome"/>
    <property type="evidence" value="ECO:0007669"/>
    <property type="project" value="TreeGrafter"/>
</dbReference>
<reference evidence="5" key="1">
    <citation type="submission" date="2022-11" db="UniProtKB">
        <authorList>
            <consortium name="WormBaseParasite"/>
        </authorList>
    </citation>
    <scope>IDENTIFICATION</scope>
</reference>
<dbReference type="InterPro" id="IPR040024">
    <property type="entry name" value="PPP1R21"/>
</dbReference>
<accession>A0A915N745</accession>
<keyword evidence="4" id="KW-1185">Reference proteome</keyword>
<evidence type="ECO:0000259" key="3">
    <source>
        <dbReference type="SMART" id="SM01254"/>
    </source>
</evidence>
<organism evidence="4 5">
    <name type="scientific">Meloidogyne javanica</name>
    <name type="common">Root-knot nematode worm</name>
    <dbReference type="NCBI Taxonomy" id="6303"/>
    <lineage>
        <taxon>Eukaryota</taxon>
        <taxon>Metazoa</taxon>
        <taxon>Ecdysozoa</taxon>
        <taxon>Nematoda</taxon>
        <taxon>Chromadorea</taxon>
        <taxon>Rhabditida</taxon>
        <taxon>Tylenchina</taxon>
        <taxon>Tylenchomorpha</taxon>
        <taxon>Tylenchoidea</taxon>
        <taxon>Meloidogynidae</taxon>
        <taxon>Meloidogyninae</taxon>
        <taxon>Meloidogyne</taxon>
        <taxon>Meloidogyne incognita group</taxon>
    </lineage>
</organism>
<sequence length="405" mass="45837">MSSISTGIDPAAKYQRLSAEYVKVRNQVSVLKSALLEEQAKTTELQRQITAGDTKLRKAESERDSLAFRNDQLVKRVESLQESLEAQLSIFEPTKGKKKHKEANLRLVAENTRMHQHQTFGGTSTSDPNIIMEEELERKILENSVLHSKLFDVERRSTETTNELLQRIESLQKENSALRNASSLNGSTNFVKTANTDLPTNSLSNIKGNATITSPDCGGCSNLGEQLSNSEMDIHSRSRSSDGKPSDSAVSVDSTDQTDVENEEIVAKRRLLEEYYTERISTLTKSLQHATDERHITNKRSFQCYILHKCEELVRKGLSDAGQIEDLQSKVRDLEDKCTLLHETLETTQQNYGEQMKQLHEYMAEQDDKMNSSTQDDQHLYQAVTRNGVGSKKREKRPMSWFSSS</sequence>
<dbReference type="GO" id="GO:0016020">
    <property type="term" value="C:membrane"/>
    <property type="evidence" value="ECO:0007669"/>
    <property type="project" value="TreeGrafter"/>
</dbReference>
<dbReference type="PANTHER" id="PTHR21448:SF0">
    <property type="entry name" value="PROTEIN PHOSPHATASE 1 REGULATORY SUBUNIT 21"/>
    <property type="match status" value="1"/>
</dbReference>
<evidence type="ECO:0000256" key="2">
    <source>
        <dbReference type="SAM" id="MobiDB-lite"/>
    </source>
</evidence>
<dbReference type="Pfam" id="PF10205">
    <property type="entry name" value="KLRAQ"/>
    <property type="match status" value="1"/>
</dbReference>
<evidence type="ECO:0000313" key="5">
    <source>
        <dbReference type="WBParaSite" id="scaffold891_cov273.g2017"/>
    </source>
</evidence>
<keyword evidence="1" id="KW-0175">Coiled coil</keyword>
<dbReference type="SMART" id="SM01254">
    <property type="entry name" value="KLRAQ"/>
    <property type="match status" value="1"/>
</dbReference>